<keyword evidence="4" id="KW-1185">Reference proteome</keyword>
<reference evidence="3 4" key="1">
    <citation type="submission" date="2016-12" db="EMBL/GenBank/DDBJ databases">
        <title>The genomes of Aspergillus section Nigri reveals drivers in fungal speciation.</title>
        <authorList>
            <consortium name="DOE Joint Genome Institute"/>
            <person name="Vesth T.C."/>
            <person name="Nybo J."/>
            <person name="Theobald S."/>
            <person name="Brandl J."/>
            <person name="Frisvad J.C."/>
            <person name="Nielsen K.F."/>
            <person name="Lyhne E.K."/>
            <person name="Kogle M.E."/>
            <person name="Kuo A."/>
            <person name="Riley R."/>
            <person name="Clum A."/>
            <person name="Nolan M."/>
            <person name="Lipzen A."/>
            <person name="Salamov A."/>
            <person name="Henrissat B."/>
            <person name="Wiebenga A."/>
            <person name="De Vries R.P."/>
            <person name="Grigoriev I.V."/>
            <person name="Mortensen U.H."/>
            <person name="Andersen M.R."/>
            <person name="Baker S.E."/>
        </authorList>
    </citation>
    <scope>NUCLEOTIDE SEQUENCE [LARGE SCALE GENOMIC DNA]</scope>
    <source>
        <strain evidence="3 4">IBT 23096</strain>
    </source>
</reference>
<dbReference type="STRING" id="1392250.A0A2I2FWQ8"/>
<evidence type="ECO:0000259" key="2">
    <source>
        <dbReference type="Pfam" id="PF01979"/>
    </source>
</evidence>
<dbReference type="OrthoDB" id="194468at2759"/>
<dbReference type="Gene3D" id="2.30.40.10">
    <property type="entry name" value="Urease, subunit C, domain 1"/>
    <property type="match status" value="1"/>
</dbReference>
<dbReference type="InterPro" id="IPR011059">
    <property type="entry name" value="Metal-dep_hydrolase_composite"/>
</dbReference>
<dbReference type="InterPro" id="IPR032466">
    <property type="entry name" value="Metal_Hydrolase"/>
</dbReference>
<organism evidence="3 4">
    <name type="scientific">Aspergillus steynii IBT 23096</name>
    <dbReference type="NCBI Taxonomy" id="1392250"/>
    <lineage>
        <taxon>Eukaryota</taxon>
        <taxon>Fungi</taxon>
        <taxon>Dikarya</taxon>
        <taxon>Ascomycota</taxon>
        <taxon>Pezizomycotina</taxon>
        <taxon>Eurotiomycetes</taxon>
        <taxon>Eurotiomycetidae</taxon>
        <taxon>Eurotiales</taxon>
        <taxon>Aspergillaceae</taxon>
        <taxon>Aspergillus</taxon>
        <taxon>Aspergillus subgen. Circumdati</taxon>
    </lineage>
</organism>
<dbReference type="Pfam" id="PF01979">
    <property type="entry name" value="Amidohydro_1"/>
    <property type="match status" value="1"/>
</dbReference>
<dbReference type="InterPro" id="IPR050287">
    <property type="entry name" value="MTA/SAH_deaminase"/>
</dbReference>
<dbReference type="RefSeq" id="XP_024700360.1">
    <property type="nucleotide sequence ID" value="XM_024850024.1"/>
</dbReference>
<dbReference type="InterPro" id="IPR006680">
    <property type="entry name" value="Amidohydro-rel"/>
</dbReference>
<evidence type="ECO:0000256" key="1">
    <source>
        <dbReference type="ARBA" id="ARBA00022801"/>
    </source>
</evidence>
<keyword evidence="1 3" id="KW-0378">Hydrolase</keyword>
<dbReference type="PANTHER" id="PTHR43794">
    <property type="entry name" value="AMINOHYDROLASE SSNA-RELATED"/>
    <property type="match status" value="1"/>
</dbReference>
<dbReference type="PANTHER" id="PTHR43794:SF11">
    <property type="entry name" value="AMIDOHYDROLASE-RELATED DOMAIN-CONTAINING PROTEIN"/>
    <property type="match status" value="1"/>
</dbReference>
<sequence length="481" mass="52433">MSPTADSILLRNGTILQHEGQEVRSLKECDLLIEGDKITGIGQNLAPPTGCKEVDCTSKIISPGFINGHHHLWQSQLKGRHGDQGFMEYMASGNLQSYNYRPDDIFWGQLGGCLQSIDGGVTTVVDHAHMTYSPQHATEAIRASASSGIRSVFCYTLIRRIREWSSTVEFEEEFLPEWWLQTLESLAGAAPVGNGRVTLGLAVDPGVPVDILARLWEKAQALGLKLVTMHYVAGLMKNAVQLLSENNQLTSNVLISHGNGISTEDAQTLINHDIFICSTPETEMQMGLGNPVAFRHDLKSHTCIGTDCHANNSADILTQMRLGLQHTRAVSNDEAFRKGEYPSVDITLEQAFNLGTIQGAKAIRMEDQIGSLVVGKKADILIFDASSPSMVCAAEENPLAAVMLHASVRDIETVIVDGKVVKERGVLKPVEIQRTLDTADTTLLDWSEVSQQLLQSRERVLERAEGQDVSAGMAALMGGSH</sequence>
<dbReference type="EMBL" id="MSFO01000008">
    <property type="protein sequence ID" value="PLB45058.1"/>
    <property type="molecule type" value="Genomic_DNA"/>
</dbReference>
<dbReference type="VEuPathDB" id="FungiDB:P170DRAFT_440205"/>
<evidence type="ECO:0000313" key="4">
    <source>
        <dbReference type="Proteomes" id="UP000234275"/>
    </source>
</evidence>
<dbReference type="Proteomes" id="UP000234275">
    <property type="component" value="Unassembled WGS sequence"/>
</dbReference>
<name>A0A2I2FWQ8_9EURO</name>
<dbReference type="GO" id="GO:0016810">
    <property type="term" value="F:hydrolase activity, acting on carbon-nitrogen (but not peptide) bonds"/>
    <property type="evidence" value="ECO:0007669"/>
    <property type="project" value="InterPro"/>
</dbReference>
<accession>A0A2I2FWQ8</accession>
<feature type="domain" description="Amidohydrolase-related" evidence="2">
    <location>
        <begin position="60"/>
        <end position="421"/>
    </location>
</feature>
<dbReference type="SUPFAM" id="SSF51338">
    <property type="entry name" value="Composite domain of metallo-dependent hydrolases"/>
    <property type="match status" value="1"/>
</dbReference>
<dbReference type="Gene3D" id="3.20.20.140">
    <property type="entry name" value="Metal-dependent hydrolases"/>
    <property type="match status" value="1"/>
</dbReference>
<protein>
    <submittedName>
        <fullName evidence="3">Amidohydrolase</fullName>
    </submittedName>
</protein>
<gene>
    <name evidence="3" type="ORF">P170DRAFT_440205</name>
</gene>
<comment type="caution">
    <text evidence="3">The sequence shown here is derived from an EMBL/GenBank/DDBJ whole genome shotgun (WGS) entry which is preliminary data.</text>
</comment>
<dbReference type="AlphaFoldDB" id="A0A2I2FWQ8"/>
<dbReference type="SUPFAM" id="SSF51556">
    <property type="entry name" value="Metallo-dependent hydrolases"/>
    <property type="match status" value="1"/>
</dbReference>
<evidence type="ECO:0000313" key="3">
    <source>
        <dbReference type="EMBL" id="PLB45058.1"/>
    </source>
</evidence>
<dbReference type="GeneID" id="36557723"/>
<proteinExistence type="predicted"/>